<name>A0A9X1VPG5_9BACT</name>
<feature type="compositionally biased region" description="Polar residues" evidence="1">
    <location>
        <begin position="1"/>
        <end position="16"/>
    </location>
</feature>
<evidence type="ECO:0000313" key="2">
    <source>
        <dbReference type="EMBL" id="MCI1189626.1"/>
    </source>
</evidence>
<keyword evidence="3" id="KW-1185">Reference proteome</keyword>
<dbReference type="Gene3D" id="3.40.50.2000">
    <property type="entry name" value="Glycogen Phosphorylase B"/>
    <property type="match status" value="1"/>
</dbReference>
<comment type="caution">
    <text evidence="2">The sequence shown here is derived from an EMBL/GenBank/DDBJ whole genome shotgun (WGS) entry which is preliminary data.</text>
</comment>
<dbReference type="Proteomes" id="UP001139193">
    <property type="component" value="Unassembled WGS sequence"/>
</dbReference>
<dbReference type="SUPFAM" id="SSF53756">
    <property type="entry name" value="UDP-Glycosyltransferase/glycogen phosphorylase"/>
    <property type="match status" value="1"/>
</dbReference>
<proteinExistence type="predicted"/>
<reference evidence="2" key="1">
    <citation type="submission" date="2022-03" db="EMBL/GenBank/DDBJ databases">
        <title>Bacterial whole genome sequence for Hymenobacter sp. DH14.</title>
        <authorList>
            <person name="Le V."/>
        </authorList>
    </citation>
    <scope>NUCLEOTIDE SEQUENCE</scope>
    <source>
        <strain evidence="2">DH14</strain>
    </source>
</reference>
<gene>
    <name evidence="2" type="ORF">MON38_19560</name>
</gene>
<protein>
    <submittedName>
        <fullName evidence="2">Glycosyltransferase family 1 protein</fullName>
    </submittedName>
</protein>
<dbReference type="EMBL" id="JALBGC010000005">
    <property type="protein sequence ID" value="MCI1189626.1"/>
    <property type="molecule type" value="Genomic_DNA"/>
</dbReference>
<sequence length="434" mass="48975">MPPSSTVEASARTSATAVRPSESAAENPSTYSLPDLVCFAHLHWDFVWQRPQHLMSRFAQQGRVFYVEDAFYHNDDLIEPHVEIKDRDNGVKVVVVHLPQRLRADEEAADQAQFEVLSHYFSEQGVTNYIFWYYTPMALGKSRQFTPKLTVYDCMDELAAFKFAPPELKKREQELFTKADLVFTGGHTLYESKREQHPDAHPFPSSIDKAHFGQARGPMAEPADQAGIAHPRIGFFGVVDERLDIELLRQLSQNHPEWQFVIIGPVVKIDPATLPRTANVHYLGGKDYKELPAYLKGWDVATLLFADNESTKFISPTKTPEYLAAGNAVVSTPIRDVVRPYGDLDLVHIADNAADFGKAIEKALVQHHDADWRQRTDDYLATISWDQTWQQMVDLMQARLAAKTPDAATTTQAHEPLMATKVPEVTLPPIMPAR</sequence>
<organism evidence="2 3">
    <name type="scientific">Hymenobacter cyanobacteriorum</name>
    <dbReference type="NCBI Taxonomy" id="2926463"/>
    <lineage>
        <taxon>Bacteria</taxon>
        <taxon>Pseudomonadati</taxon>
        <taxon>Bacteroidota</taxon>
        <taxon>Cytophagia</taxon>
        <taxon>Cytophagales</taxon>
        <taxon>Hymenobacteraceae</taxon>
        <taxon>Hymenobacter</taxon>
    </lineage>
</organism>
<feature type="region of interest" description="Disordered" evidence="1">
    <location>
        <begin position="1"/>
        <end position="29"/>
    </location>
</feature>
<accession>A0A9X1VPG5</accession>
<evidence type="ECO:0000256" key="1">
    <source>
        <dbReference type="SAM" id="MobiDB-lite"/>
    </source>
</evidence>
<dbReference type="CDD" id="cd04950">
    <property type="entry name" value="GT4_TuaH-like"/>
    <property type="match status" value="1"/>
</dbReference>
<evidence type="ECO:0000313" key="3">
    <source>
        <dbReference type="Proteomes" id="UP001139193"/>
    </source>
</evidence>
<dbReference type="RefSeq" id="WP_241937848.1">
    <property type="nucleotide sequence ID" value="NZ_JALBGC010000005.1"/>
</dbReference>
<dbReference type="AlphaFoldDB" id="A0A9X1VPG5"/>
<dbReference type="Pfam" id="PF13692">
    <property type="entry name" value="Glyco_trans_1_4"/>
    <property type="match status" value="1"/>
</dbReference>